<comment type="caution">
    <text evidence="1">The sequence shown here is derived from an EMBL/GenBank/DDBJ whole genome shotgun (WGS) entry which is preliminary data.</text>
</comment>
<accession>A0A843VKE4</accession>
<name>A0A843VKE4_COLES</name>
<organism evidence="1 2">
    <name type="scientific">Colocasia esculenta</name>
    <name type="common">Wild taro</name>
    <name type="synonym">Arum esculentum</name>
    <dbReference type="NCBI Taxonomy" id="4460"/>
    <lineage>
        <taxon>Eukaryota</taxon>
        <taxon>Viridiplantae</taxon>
        <taxon>Streptophyta</taxon>
        <taxon>Embryophyta</taxon>
        <taxon>Tracheophyta</taxon>
        <taxon>Spermatophyta</taxon>
        <taxon>Magnoliopsida</taxon>
        <taxon>Liliopsida</taxon>
        <taxon>Araceae</taxon>
        <taxon>Aroideae</taxon>
        <taxon>Colocasieae</taxon>
        <taxon>Colocasia</taxon>
    </lineage>
</organism>
<protein>
    <submittedName>
        <fullName evidence="1">Uncharacterized protein</fullName>
    </submittedName>
</protein>
<evidence type="ECO:0000313" key="2">
    <source>
        <dbReference type="Proteomes" id="UP000652761"/>
    </source>
</evidence>
<dbReference type="EMBL" id="NMUH01002034">
    <property type="protein sequence ID" value="MQL97331.1"/>
    <property type="molecule type" value="Genomic_DNA"/>
</dbReference>
<keyword evidence="2" id="KW-1185">Reference proteome</keyword>
<sequence>APPASSAAPPYCGAKLLRFLSLRCCSQSRARPPPPASSAAPPSCCVELLRFLRPPLLLLRQGAELLRLPRPPPSCCAELLRFLSLRCCSLDREPSSFASSLLRCSESSQSKVAPTLVVYDMQLLQLLCSAKLAVEKGLA</sequence>
<gene>
    <name evidence="1" type="ORF">Taro_030024</name>
</gene>
<evidence type="ECO:0000313" key="1">
    <source>
        <dbReference type="EMBL" id="MQL97331.1"/>
    </source>
</evidence>
<reference evidence="1" key="1">
    <citation type="submission" date="2017-07" db="EMBL/GenBank/DDBJ databases">
        <title>Taro Niue Genome Assembly and Annotation.</title>
        <authorList>
            <person name="Atibalentja N."/>
            <person name="Keating K."/>
            <person name="Fields C.J."/>
        </authorList>
    </citation>
    <scope>NUCLEOTIDE SEQUENCE</scope>
    <source>
        <strain evidence="1">Niue_2</strain>
        <tissue evidence="1">Leaf</tissue>
    </source>
</reference>
<proteinExistence type="predicted"/>
<dbReference type="Proteomes" id="UP000652761">
    <property type="component" value="Unassembled WGS sequence"/>
</dbReference>
<dbReference type="AlphaFoldDB" id="A0A843VKE4"/>
<feature type="non-terminal residue" evidence="1">
    <location>
        <position position="1"/>
    </location>
</feature>